<comment type="similarity">
    <text evidence="1">Belongs to the sigma-70 factor family. ECF subfamily.</text>
</comment>
<protein>
    <submittedName>
        <fullName evidence="9">Sigma-70 family RNA polymerase sigma factor</fullName>
    </submittedName>
</protein>
<dbReference type="InterPro" id="IPR013324">
    <property type="entry name" value="RNA_pol_sigma_r3/r4-like"/>
</dbReference>
<gene>
    <name evidence="9" type="ORF">I8D64_03160</name>
</gene>
<dbReference type="Gene3D" id="1.10.1740.10">
    <property type="match status" value="1"/>
</dbReference>
<dbReference type="InterPro" id="IPR013783">
    <property type="entry name" value="Ig-like_fold"/>
</dbReference>
<dbReference type="InterPro" id="IPR014284">
    <property type="entry name" value="RNA_pol_sigma-70_dom"/>
</dbReference>
<feature type="compositionally biased region" description="Low complexity" evidence="6">
    <location>
        <begin position="407"/>
        <end position="417"/>
    </location>
</feature>
<evidence type="ECO:0000259" key="7">
    <source>
        <dbReference type="Pfam" id="PF04542"/>
    </source>
</evidence>
<evidence type="ECO:0000256" key="3">
    <source>
        <dbReference type="ARBA" id="ARBA00023082"/>
    </source>
</evidence>
<dbReference type="InterPro" id="IPR039425">
    <property type="entry name" value="RNA_pol_sigma-70-like"/>
</dbReference>
<feature type="compositionally biased region" description="Polar residues" evidence="6">
    <location>
        <begin position="355"/>
        <end position="373"/>
    </location>
</feature>
<evidence type="ECO:0000313" key="10">
    <source>
        <dbReference type="Proteomes" id="UP000612352"/>
    </source>
</evidence>
<accession>A0ABS1B7D7</accession>
<dbReference type="Proteomes" id="UP000612352">
    <property type="component" value="Unassembled WGS sequence"/>
</dbReference>
<feature type="compositionally biased region" description="Low complexity" evidence="6">
    <location>
        <begin position="296"/>
        <end position="314"/>
    </location>
</feature>
<feature type="region of interest" description="Disordered" evidence="6">
    <location>
        <begin position="626"/>
        <end position="645"/>
    </location>
</feature>
<reference evidence="9 10" key="1">
    <citation type="submission" date="2020-12" db="EMBL/GenBank/DDBJ databases">
        <title>Brachybacterium sp. MASK1Z-5, whole genome shotgun sequence.</title>
        <authorList>
            <person name="Tuo L."/>
        </authorList>
    </citation>
    <scope>NUCLEOTIDE SEQUENCE [LARGE SCALE GENOMIC DNA]</scope>
    <source>
        <strain evidence="9 10">MASK1Z-5</strain>
    </source>
</reference>
<evidence type="ECO:0000256" key="1">
    <source>
        <dbReference type="ARBA" id="ARBA00010641"/>
    </source>
</evidence>
<dbReference type="Pfam" id="PF04542">
    <property type="entry name" value="Sigma70_r2"/>
    <property type="match status" value="1"/>
</dbReference>
<organism evidence="9 10">
    <name type="scientific">Brachybacterium halotolerans</name>
    <dbReference type="NCBI Taxonomy" id="2795215"/>
    <lineage>
        <taxon>Bacteria</taxon>
        <taxon>Bacillati</taxon>
        <taxon>Actinomycetota</taxon>
        <taxon>Actinomycetes</taxon>
        <taxon>Micrococcales</taxon>
        <taxon>Dermabacteraceae</taxon>
        <taxon>Brachybacterium</taxon>
    </lineage>
</organism>
<dbReference type="PANTHER" id="PTHR43133:SF8">
    <property type="entry name" value="RNA POLYMERASE SIGMA FACTOR HI_1459-RELATED"/>
    <property type="match status" value="1"/>
</dbReference>
<dbReference type="PANTHER" id="PTHR43133">
    <property type="entry name" value="RNA POLYMERASE ECF-TYPE SIGMA FACTO"/>
    <property type="match status" value="1"/>
</dbReference>
<comment type="caution">
    <text evidence="9">The sequence shown here is derived from an EMBL/GenBank/DDBJ whole genome shotgun (WGS) entry which is preliminary data.</text>
</comment>
<dbReference type="NCBIfam" id="TIGR02937">
    <property type="entry name" value="sigma70-ECF"/>
    <property type="match status" value="1"/>
</dbReference>
<keyword evidence="2" id="KW-0805">Transcription regulation</keyword>
<dbReference type="InterPro" id="IPR007627">
    <property type="entry name" value="RNA_pol_sigma70_r2"/>
</dbReference>
<dbReference type="SUPFAM" id="SSF88659">
    <property type="entry name" value="Sigma3 and sigma4 domains of RNA polymerase sigma factors"/>
    <property type="match status" value="1"/>
</dbReference>
<dbReference type="SUPFAM" id="SSF88946">
    <property type="entry name" value="Sigma2 domain of RNA polymerase sigma factors"/>
    <property type="match status" value="1"/>
</dbReference>
<keyword evidence="4" id="KW-0238">DNA-binding</keyword>
<feature type="compositionally biased region" description="Low complexity" evidence="6">
    <location>
        <begin position="451"/>
        <end position="477"/>
    </location>
</feature>
<sequence length="720" mass="74491">MTEHGPHDLARARGGASDEELVRDVRAGASAAYAQLYLRHRDEAQAVAQRWGAAQDAPDVVHEAFLRILDSLQTGQGPTGRFLPYLLRTVRNESIDRSRRSQRVEPLEDAGSALVDEASAPVEDHVEALVDHDLLASAFASLPDRWREILWMTEVEGVPPRALTAHFQLGANSVAQLARRAREGLRAAWIRVNSEPTAAASCRDARGALLEPDGARIHDAAFEHASGCEQCRPVLVALERLSDRPRAVLLPALLGSAPLLEGLREIIRVGAAHTAVAAEAGSAVPVDPSETTAGYAGQSSSTGPASSSGTTLAGAGASGGWVAAAAISALVLGGIVLAVHMVGSTRTGPPAAEAATTSMSPGSERTSVDSSDMSPTSPAAPEPSGSSETTRSQPHDGVGSHPDVSTAASSPPSASPAEQQDPARRAASSGPSLAEGDPLRPDTETPQPVEPSTQTPSAQSSSPSGSLRASARASAPSTDVPPESSSAEAEPRADGGTEDSGTSSVTPSVAPTTTTPVAPTTTTPVAPTTNVAERPGAPSIDPWNSDDTVLVRAHITGTGQPGASVRLQDQSGKDVAYGTVDDDGTWALTPEPPEAGSSTWYTAVQEVDGVASEASARSELLTYDAPRISSPRDGSRVAGQGSCSTASRVGTSVHVAVSKQRGEQFRFIVDGSEEITDSPGREHHHAWLCLDHGEHTIGIAYWDPSTGELGAIRSSNFRVD</sequence>
<keyword evidence="5" id="KW-0804">Transcription</keyword>
<proteinExistence type="inferred from homology"/>
<evidence type="ECO:0000256" key="5">
    <source>
        <dbReference type="ARBA" id="ARBA00023163"/>
    </source>
</evidence>
<dbReference type="Gene3D" id="2.60.40.10">
    <property type="entry name" value="Immunoglobulins"/>
    <property type="match status" value="1"/>
</dbReference>
<feature type="compositionally biased region" description="Low complexity" evidence="6">
    <location>
        <begin position="502"/>
        <end position="529"/>
    </location>
</feature>
<dbReference type="EMBL" id="JAEDAJ010000001">
    <property type="protein sequence ID" value="MBK0330397.1"/>
    <property type="molecule type" value="Genomic_DNA"/>
</dbReference>
<feature type="region of interest" description="Disordered" evidence="6">
    <location>
        <begin position="346"/>
        <end position="545"/>
    </location>
</feature>
<name>A0ABS1B7D7_9MICO</name>
<dbReference type="Pfam" id="PF17936">
    <property type="entry name" value="Big_6"/>
    <property type="match status" value="1"/>
</dbReference>
<dbReference type="InterPro" id="IPR013325">
    <property type="entry name" value="RNA_pol_sigma_r2"/>
</dbReference>
<evidence type="ECO:0000259" key="8">
    <source>
        <dbReference type="Pfam" id="PF17936"/>
    </source>
</evidence>
<feature type="region of interest" description="Disordered" evidence="6">
    <location>
        <begin position="280"/>
        <end position="314"/>
    </location>
</feature>
<dbReference type="RefSeq" id="WP_200501015.1">
    <property type="nucleotide sequence ID" value="NZ_JAEDAJ010000001.1"/>
</dbReference>
<evidence type="ECO:0000313" key="9">
    <source>
        <dbReference type="EMBL" id="MBK0330397.1"/>
    </source>
</evidence>
<keyword evidence="3" id="KW-0731">Sigma factor</keyword>
<evidence type="ECO:0000256" key="4">
    <source>
        <dbReference type="ARBA" id="ARBA00023125"/>
    </source>
</evidence>
<keyword evidence="10" id="KW-1185">Reference proteome</keyword>
<dbReference type="InterPro" id="IPR041498">
    <property type="entry name" value="Big_6"/>
</dbReference>
<feature type="compositionally biased region" description="Low complexity" evidence="6">
    <location>
        <begin position="374"/>
        <end position="389"/>
    </location>
</feature>
<evidence type="ECO:0000256" key="2">
    <source>
        <dbReference type="ARBA" id="ARBA00023015"/>
    </source>
</evidence>
<feature type="domain" description="Bacterial Ig" evidence="8">
    <location>
        <begin position="535"/>
        <end position="614"/>
    </location>
</feature>
<dbReference type="InterPro" id="IPR036388">
    <property type="entry name" value="WH-like_DNA-bd_sf"/>
</dbReference>
<evidence type="ECO:0000256" key="6">
    <source>
        <dbReference type="SAM" id="MobiDB-lite"/>
    </source>
</evidence>
<feature type="domain" description="RNA polymerase sigma-70 region 2" evidence="7">
    <location>
        <begin position="36"/>
        <end position="103"/>
    </location>
</feature>
<dbReference type="Gene3D" id="1.10.10.10">
    <property type="entry name" value="Winged helix-like DNA-binding domain superfamily/Winged helix DNA-binding domain"/>
    <property type="match status" value="1"/>
</dbReference>